<dbReference type="InterPro" id="IPR051198">
    <property type="entry name" value="BchE-like"/>
</dbReference>
<dbReference type="AlphaFoldDB" id="X1RSL8"/>
<dbReference type="GO" id="GO:0003824">
    <property type="term" value="F:catalytic activity"/>
    <property type="evidence" value="ECO:0007669"/>
    <property type="project" value="InterPro"/>
</dbReference>
<evidence type="ECO:0000313" key="7">
    <source>
        <dbReference type="EMBL" id="GAI66195.1"/>
    </source>
</evidence>
<dbReference type="CDD" id="cd01335">
    <property type="entry name" value="Radical_SAM"/>
    <property type="match status" value="1"/>
</dbReference>
<name>X1RSL8_9ZZZZ</name>
<dbReference type="SFLD" id="SFLDS00029">
    <property type="entry name" value="Radical_SAM"/>
    <property type="match status" value="1"/>
</dbReference>
<accession>X1RSL8</accession>
<dbReference type="SMART" id="SM00729">
    <property type="entry name" value="Elp3"/>
    <property type="match status" value="1"/>
</dbReference>
<sequence length="277" mass="32114">IYLKNPVGALNRNKWIEGSSAKDTPLSMNLFATRGCPYKCIYCYHDFMGQRYRHRSPDNVIAEIKCLYTHYNIKYFHFTDDEFVIKKKFVYEFCQKIKDLQKELSEKITWGCGGRANLMTEELIVAMAKAGCVLIGYGIESGSQKMLNRMKKKVIVEQAKQTVRLTQKYLGWADCSFMIGTPGETKETIQETIDFCKELNLIPEVIFFATPYPGTELYRIAIQQGKIKNEEAYVMGLGEQGEKINVNFTDFSNNELEKIKEDMVIELRAWNKIKHER</sequence>
<dbReference type="InterPro" id="IPR007197">
    <property type="entry name" value="rSAM"/>
</dbReference>
<dbReference type="InterPro" id="IPR006638">
    <property type="entry name" value="Elp3/MiaA/NifB-like_rSAM"/>
</dbReference>
<dbReference type="GO" id="GO:0005829">
    <property type="term" value="C:cytosol"/>
    <property type="evidence" value="ECO:0007669"/>
    <property type="project" value="TreeGrafter"/>
</dbReference>
<keyword evidence="2" id="KW-0949">S-adenosyl-L-methionine</keyword>
<feature type="domain" description="Radical SAM core" evidence="6">
    <location>
        <begin position="22"/>
        <end position="250"/>
    </location>
</feature>
<dbReference type="Pfam" id="PF04055">
    <property type="entry name" value="Radical_SAM"/>
    <property type="match status" value="1"/>
</dbReference>
<proteinExistence type="predicted"/>
<comment type="cofactor">
    <cofactor evidence="1">
        <name>[4Fe-4S] cluster</name>
        <dbReference type="ChEBI" id="CHEBI:49883"/>
    </cofactor>
</comment>
<dbReference type="InterPro" id="IPR058240">
    <property type="entry name" value="rSAM_sf"/>
</dbReference>
<dbReference type="PANTHER" id="PTHR43409">
    <property type="entry name" value="ANAEROBIC MAGNESIUM-PROTOPORPHYRIN IX MONOMETHYL ESTER CYCLASE-RELATED"/>
    <property type="match status" value="1"/>
</dbReference>
<dbReference type="GO" id="GO:0051536">
    <property type="term" value="F:iron-sulfur cluster binding"/>
    <property type="evidence" value="ECO:0007669"/>
    <property type="project" value="UniProtKB-KW"/>
</dbReference>
<keyword evidence="3" id="KW-0479">Metal-binding</keyword>
<evidence type="ECO:0000259" key="6">
    <source>
        <dbReference type="PROSITE" id="PS51918"/>
    </source>
</evidence>
<keyword evidence="5" id="KW-0411">Iron-sulfur</keyword>
<evidence type="ECO:0000256" key="1">
    <source>
        <dbReference type="ARBA" id="ARBA00001966"/>
    </source>
</evidence>
<evidence type="ECO:0000256" key="5">
    <source>
        <dbReference type="ARBA" id="ARBA00023014"/>
    </source>
</evidence>
<evidence type="ECO:0000256" key="3">
    <source>
        <dbReference type="ARBA" id="ARBA00022723"/>
    </source>
</evidence>
<evidence type="ECO:0000256" key="4">
    <source>
        <dbReference type="ARBA" id="ARBA00023004"/>
    </source>
</evidence>
<gene>
    <name evidence="7" type="ORF">S12H4_05861</name>
</gene>
<dbReference type="InterPro" id="IPR023404">
    <property type="entry name" value="rSAM_horseshoe"/>
</dbReference>
<evidence type="ECO:0000256" key="2">
    <source>
        <dbReference type="ARBA" id="ARBA00022691"/>
    </source>
</evidence>
<feature type="non-terminal residue" evidence="7">
    <location>
        <position position="1"/>
    </location>
</feature>
<dbReference type="PROSITE" id="PS51918">
    <property type="entry name" value="RADICAL_SAM"/>
    <property type="match status" value="1"/>
</dbReference>
<keyword evidence="4" id="KW-0408">Iron</keyword>
<dbReference type="SUPFAM" id="SSF102114">
    <property type="entry name" value="Radical SAM enzymes"/>
    <property type="match status" value="1"/>
</dbReference>
<dbReference type="Gene3D" id="3.80.30.20">
    <property type="entry name" value="tm_1862 like domain"/>
    <property type="match status" value="1"/>
</dbReference>
<dbReference type="PANTHER" id="PTHR43409:SF16">
    <property type="entry name" value="SLR0320 PROTEIN"/>
    <property type="match status" value="1"/>
</dbReference>
<dbReference type="SFLD" id="SFLDG01082">
    <property type="entry name" value="B12-binding_domain_containing"/>
    <property type="match status" value="1"/>
</dbReference>
<protein>
    <recommendedName>
        <fullName evidence="6">Radical SAM core domain-containing protein</fullName>
    </recommendedName>
</protein>
<dbReference type="EMBL" id="BARW01001991">
    <property type="protein sequence ID" value="GAI66195.1"/>
    <property type="molecule type" value="Genomic_DNA"/>
</dbReference>
<comment type="caution">
    <text evidence="7">The sequence shown here is derived from an EMBL/GenBank/DDBJ whole genome shotgun (WGS) entry which is preliminary data.</text>
</comment>
<dbReference type="GO" id="GO:0046872">
    <property type="term" value="F:metal ion binding"/>
    <property type="evidence" value="ECO:0007669"/>
    <property type="project" value="UniProtKB-KW"/>
</dbReference>
<reference evidence="7" key="1">
    <citation type="journal article" date="2014" name="Front. Microbiol.">
        <title>High frequency of phylogenetically diverse reductive dehalogenase-homologous genes in deep subseafloor sedimentary metagenomes.</title>
        <authorList>
            <person name="Kawai M."/>
            <person name="Futagami T."/>
            <person name="Toyoda A."/>
            <person name="Takaki Y."/>
            <person name="Nishi S."/>
            <person name="Hori S."/>
            <person name="Arai W."/>
            <person name="Tsubouchi T."/>
            <person name="Morono Y."/>
            <person name="Uchiyama I."/>
            <person name="Ito T."/>
            <person name="Fujiyama A."/>
            <person name="Inagaki F."/>
            <person name="Takami H."/>
        </authorList>
    </citation>
    <scope>NUCLEOTIDE SEQUENCE</scope>
    <source>
        <strain evidence="7">Expedition CK06-06</strain>
    </source>
</reference>
<organism evidence="7">
    <name type="scientific">marine sediment metagenome</name>
    <dbReference type="NCBI Taxonomy" id="412755"/>
    <lineage>
        <taxon>unclassified sequences</taxon>
        <taxon>metagenomes</taxon>
        <taxon>ecological metagenomes</taxon>
    </lineage>
</organism>